<evidence type="ECO:0000256" key="2">
    <source>
        <dbReference type="ARBA" id="ARBA00022448"/>
    </source>
</evidence>
<dbReference type="PROSITE" id="PS50928">
    <property type="entry name" value="ABC_TM1"/>
    <property type="match status" value="1"/>
</dbReference>
<accession>A0ABW5P7F7</accession>
<dbReference type="SUPFAM" id="SSF161098">
    <property type="entry name" value="MetI-like"/>
    <property type="match status" value="1"/>
</dbReference>
<evidence type="ECO:0000313" key="9">
    <source>
        <dbReference type="EMBL" id="MFD2611181.1"/>
    </source>
</evidence>
<feature type="transmembrane region" description="Helical" evidence="7">
    <location>
        <begin position="14"/>
        <end position="38"/>
    </location>
</feature>
<evidence type="ECO:0000256" key="5">
    <source>
        <dbReference type="ARBA" id="ARBA00022989"/>
    </source>
</evidence>
<evidence type="ECO:0000259" key="8">
    <source>
        <dbReference type="PROSITE" id="PS50928"/>
    </source>
</evidence>
<comment type="caution">
    <text evidence="9">The sequence shown here is derived from an EMBL/GenBank/DDBJ whole genome shotgun (WGS) entry which is preliminary data.</text>
</comment>
<name>A0ABW5P7F7_9BACL</name>
<keyword evidence="10" id="KW-1185">Reference proteome</keyword>
<dbReference type="InterPro" id="IPR035906">
    <property type="entry name" value="MetI-like_sf"/>
</dbReference>
<keyword evidence="2 7" id="KW-0813">Transport</keyword>
<proteinExistence type="inferred from homology"/>
<keyword evidence="5 7" id="KW-1133">Transmembrane helix</keyword>
<protein>
    <submittedName>
        <fullName evidence="9">Carbohydrate ABC transporter permease</fullName>
    </submittedName>
</protein>
<keyword evidence="6 7" id="KW-0472">Membrane</keyword>
<evidence type="ECO:0000256" key="6">
    <source>
        <dbReference type="ARBA" id="ARBA00023136"/>
    </source>
</evidence>
<sequence length="278" mass="31793">MNSWSSNKLLQRSAAHIVLIIAALFFAAPLLFMISISVKPNSELFDWPPKLIPGAFEWRNYTDALEYIPFFSYLWNTVKVALLATAGILFSCPMVAYSMARFQWRGSKLLFALTLGVMMLPFQVTMIPIFIFFKEIGWVDTYLPLWVPAFFGSPFLIFLLTQFFRGLPKELEDAARIDGANELLIYLRIMLPLCRPALLTVALFQFMGSWSDYIGPLIYLSDDTKYTVMLGLAAFRTQHGVEWQMLMATSMMVTVPIIVLYFFVQKSFIRGITFSGIK</sequence>
<dbReference type="RefSeq" id="WP_377599563.1">
    <property type="nucleotide sequence ID" value="NZ_JBHUME010000002.1"/>
</dbReference>
<keyword evidence="3" id="KW-1003">Cell membrane</keyword>
<dbReference type="EMBL" id="JBHUME010000002">
    <property type="protein sequence ID" value="MFD2611181.1"/>
    <property type="molecule type" value="Genomic_DNA"/>
</dbReference>
<evidence type="ECO:0000256" key="7">
    <source>
        <dbReference type="RuleBase" id="RU363032"/>
    </source>
</evidence>
<dbReference type="Gene3D" id="1.10.3720.10">
    <property type="entry name" value="MetI-like"/>
    <property type="match status" value="1"/>
</dbReference>
<organism evidence="9 10">
    <name type="scientific">Paenibacillus gansuensis</name>
    <dbReference type="NCBI Taxonomy" id="306542"/>
    <lineage>
        <taxon>Bacteria</taxon>
        <taxon>Bacillati</taxon>
        <taxon>Bacillota</taxon>
        <taxon>Bacilli</taxon>
        <taxon>Bacillales</taxon>
        <taxon>Paenibacillaceae</taxon>
        <taxon>Paenibacillus</taxon>
    </lineage>
</organism>
<feature type="transmembrane region" description="Helical" evidence="7">
    <location>
        <begin position="73"/>
        <end position="97"/>
    </location>
</feature>
<comment type="subcellular location">
    <subcellularLocation>
        <location evidence="1 7">Cell membrane</location>
        <topology evidence="1 7">Multi-pass membrane protein</topology>
    </subcellularLocation>
</comment>
<dbReference type="Proteomes" id="UP001597541">
    <property type="component" value="Unassembled WGS sequence"/>
</dbReference>
<feature type="transmembrane region" description="Helical" evidence="7">
    <location>
        <begin position="185"/>
        <end position="207"/>
    </location>
</feature>
<feature type="transmembrane region" description="Helical" evidence="7">
    <location>
        <begin position="245"/>
        <end position="264"/>
    </location>
</feature>
<evidence type="ECO:0000256" key="3">
    <source>
        <dbReference type="ARBA" id="ARBA00022475"/>
    </source>
</evidence>
<keyword evidence="4 7" id="KW-0812">Transmembrane</keyword>
<gene>
    <name evidence="9" type="ORF">ACFSUF_01930</name>
</gene>
<dbReference type="CDD" id="cd06261">
    <property type="entry name" value="TM_PBP2"/>
    <property type="match status" value="1"/>
</dbReference>
<dbReference type="InterPro" id="IPR000515">
    <property type="entry name" value="MetI-like"/>
</dbReference>
<dbReference type="PANTHER" id="PTHR43744">
    <property type="entry name" value="ABC TRANSPORTER PERMEASE PROTEIN MG189-RELATED-RELATED"/>
    <property type="match status" value="1"/>
</dbReference>
<evidence type="ECO:0000313" key="10">
    <source>
        <dbReference type="Proteomes" id="UP001597541"/>
    </source>
</evidence>
<evidence type="ECO:0000256" key="4">
    <source>
        <dbReference type="ARBA" id="ARBA00022692"/>
    </source>
</evidence>
<comment type="similarity">
    <text evidence="7">Belongs to the binding-protein-dependent transport system permease family.</text>
</comment>
<feature type="domain" description="ABC transmembrane type-1" evidence="8">
    <location>
        <begin position="74"/>
        <end position="264"/>
    </location>
</feature>
<dbReference type="PANTHER" id="PTHR43744:SF12">
    <property type="entry name" value="ABC TRANSPORTER PERMEASE PROTEIN MG189-RELATED"/>
    <property type="match status" value="1"/>
</dbReference>
<dbReference type="Pfam" id="PF00528">
    <property type="entry name" value="BPD_transp_1"/>
    <property type="match status" value="1"/>
</dbReference>
<feature type="transmembrane region" description="Helical" evidence="7">
    <location>
        <begin position="109"/>
        <end position="133"/>
    </location>
</feature>
<evidence type="ECO:0000256" key="1">
    <source>
        <dbReference type="ARBA" id="ARBA00004651"/>
    </source>
</evidence>
<reference evidence="10" key="1">
    <citation type="journal article" date="2019" name="Int. J. Syst. Evol. Microbiol.">
        <title>The Global Catalogue of Microorganisms (GCM) 10K type strain sequencing project: providing services to taxonomists for standard genome sequencing and annotation.</title>
        <authorList>
            <consortium name="The Broad Institute Genomics Platform"/>
            <consortium name="The Broad Institute Genome Sequencing Center for Infectious Disease"/>
            <person name="Wu L."/>
            <person name="Ma J."/>
        </authorList>
    </citation>
    <scope>NUCLEOTIDE SEQUENCE [LARGE SCALE GENOMIC DNA]</scope>
    <source>
        <strain evidence="10">KCTC 3950</strain>
    </source>
</reference>
<feature type="transmembrane region" description="Helical" evidence="7">
    <location>
        <begin position="145"/>
        <end position="164"/>
    </location>
</feature>